<organism evidence="1">
    <name type="scientific">Lotharella globosa</name>
    <dbReference type="NCBI Taxonomy" id="91324"/>
    <lineage>
        <taxon>Eukaryota</taxon>
        <taxon>Sar</taxon>
        <taxon>Rhizaria</taxon>
        <taxon>Cercozoa</taxon>
        <taxon>Chlorarachniophyceae</taxon>
        <taxon>Lotharella</taxon>
    </lineage>
</organism>
<reference evidence="1" key="1">
    <citation type="submission" date="2021-01" db="EMBL/GenBank/DDBJ databases">
        <authorList>
            <person name="Corre E."/>
            <person name="Pelletier E."/>
            <person name="Niang G."/>
            <person name="Scheremetjew M."/>
            <person name="Finn R."/>
            <person name="Kale V."/>
            <person name="Holt S."/>
            <person name="Cochrane G."/>
            <person name="Meng A."/>
            <person name="Brown T."/>
            <person name="Cohen L."/>
        </authorList>
    </citation>
    <scope>NUCLEOTIDE SEQUENCE</scope>
    <source>
        <strain evidence="1">CCCM811</strain>
    </source>
</reference>
<evidence type="ECO:0000313" key="1">
    <source>
        <dbReference type="EMBL" id="CAE0669499.1"/>
    </source>
</evidence>
<proteinExistence type="predicted"/>
<dbReference type="EMBL" id="HBIV01029576">
    <property type="protein sequence ID" value="CAE0669499.1"/>
    <property type="molecule type" value="Transcribed_RNA"/>
</dbReference>
<protein>
    <submittedName>
        <fullName evidence="1">Uncharacterized protein</fullName>
    </submittedName>
</protein>
<gene>
    <name evidence="1" type="ORF">LGLO00237_LOCUS21126</name>
</gene>
<dbReference type="AlphaFoldDB" id="A0A7S3Z278"/>
<sequence>MEVLITGASDCGYWCVSDSGLKGWLLRLFRFAQPCLQELASRLLLPLGSLGRAQPLAELRHYLRGLLEVLLRLSQSVAKVSHSRSRNDAARILSLGEGKGNTTWT</sequence>
<name>A0A7S3Z278_9EUKA</name>
<accession>A0A7S3Z278</accession>